<name>A0ACC3DYL0_9PEZI</name>
<dbReference type="EMBL" id="JAWDJW010000028">
    <property type="protein sequence ID" value="KAK3081961.1"/>
    <property type="molecule type" value="Genomic_DNA"/>
</dbReference>
<evidence type="ECO:0000313" key="1">
    <source>
        <dbReference type="EMBL" id="KAK3081961.1"/>
    </source>
</evidence>
<evidence type="ECO:0000313" key="2">
    <source>
        <dbReference type="Proteomes" id="UP001186974"/>
    </source>
</evidence>
<organism evidence="1 2">
    <name type="scientific">Coniosporium uncinatum</name>
    <dbReference type="NCBI Taxonomy" id="93489"/>
    <lineage>
        <taxon>Eukaryota</taxon>
        <taxon>Fungi</taxon>
        <taxon>Dikarya</taxon>
        <taxon>Ascomycota</taxon>
        <taxon>Pezizomycotina</taxon>
        <taxon>Dothideomycetes</taxon>
        <taxon>Dothideomycetes incertae sedis</taxon>
        <taxon>Coniosporium</taxon>
    </lineage>
</organism>
<sequence length="225" mass="24439">MAESPHVILYTYFRSSCSARLRIALHLKSIRYSCKYVNLLRDEQHSAAYAAVNPSCLVPSLQILTKAGSCTTITQSIAALEYLEEQYPGCTPLLPPALDVAGRAHVRNLVGIIASDTQPVTNLRILSRVGLLGGAKEQWARELMAEGLAAYEQLSASSAGRFSYGDVVTMADACLVPAVWGAIRYGVDLGAYPTVKAIYEEMSKLEAVSKADWRVQGDTPEELRG</sequence>
<comment type="caution">
    <text evidence="1">The sequence shown here is derived from an EMBL/GenBank/DDBJ whole genome shotgun (WGS) entry which is preliminary data.</text>
</comment>
<protein>
    <submittedName>
        <fullName evidence="1">Uncharacterized protein</fullName>
    </submittedName>
</protein>
<proteinExistence type="predicted"/>
<keyword evidence="2" id="KW-1185">Reference proteome</keyword>
<gene>
    <name evidence="1" type="ORF">LTS18_010119</name>
</gene>
<reference evidence="1" key="1">
    <citation type="submission" date="2024-09" db="EMBL/GenBank/DDBJ databases">
        <title>Black Yeasts Isolated from many extreme environments.</title>
        <authorList>
            <person name="Coleine C."/>
            <person name="Stajich J.E."/>
            <person name="Selbmann L."/>
        </authorList>
    </citation>
    <scope>NUCLEOTIDE SEQUENCE</scope>
    <source>
        <strain evidence="1">CCFEE 5737</strain>
    </source>
</reference>
<accession>A0ACC3DYL0</accession>
<dbReference type="Proteomes" id="UP001186974">
    <property type="component" value="Unassembled WGS sequence"/>
</dbReference>